<name>A0AAE1MS40_9FABA</name>
<dbReference type="Proteomes" id="UP001293593">
    <property type="component" value="Unassembled WGS sequence"/>
</dbReference>
<keyword evidence="3" id="KW-1185">Reference proteome</keyword>
<gene>
    <name evidence="2" type="ORF">QN277_019796</name>
</gene>
<evidence type="ECO:0000313" key="2">
    <source>
        <dbReference type="EMBL" id="KAK4271046.1"/>
    </source>
</evidence>
<protein>
    <recommendedName>
        <fullName evidence="1">PORR domain-containing protein</fullName>
    </recommendedName>
</protein>
<feature type="domain" description="PORR" evidence="1">
    <location>
        <begin position="25"/>
        <end position="356"/>
    </location>
</feature>
<dbReference type="PANTHER" id="PTHR31476:SF19">
    <property type="entry name" value="UBIQUITIN CARBOXYL-TERMINAL HYDROLASE FAMILY PROTEIN"/>
    <property type="match status" value="1"/>
</dbReference>
<dbReference type="PANTHER" id="PTHR31476">
    <property type="entry name" value="PROTEIN WHAT'S THIS FACTOR 1 HOMOLOG, CHLOROPLASTIC"/>
    <property type="match status" value="1"/>
</dbReference>
<accession>A0AAE1MS40</accession>
<dbReference type="InterPro" id="IPR021099">
    <property type="entry name" value="PORR_domain"/>
</dbReference>
<organism evidence="2 3">
    <name type="scientific">Acacia crassicarpa</name>
    <name type="common">northern wattle</name>
    <dbReference type="NCBI Taxonomy" id="499986"/>
    <lineage>
        <taxon>Eukaryota</taxon>
        <taxon>Viridiplantae</taxon>
        <taxon>Streptophyta</taxon>
        <taxon>Embryophyta</taxon>
        <taxon>Tracheophyta</taxon>
        <taxon>Spermatophyta</taxon>
        <taxon>Magnoliopsida</taxon>
        <taxon>eudicotyledons</taxon>
        <taxon>Gunneridae</taxon>
        <taxon>Pentapetalae</taxon>
        <taxon>rosids</taxon>
        <taxon>fabids</taxon>
        <taxon>Fabales</taxon>
        <taxon>Fabaceae</taxon>
        <taxon>Caesalpinioideae</taxon>
        <taxon>mimosoid clade</taxon>
        <taxon>Acacieae</taxon>
        <taxon>Acacia</taxon>
    </lineage>
</organism>
<comment type="caution">
    <text evidence="2">The sequence shown here is derived from an EMBL/GenBank/DDBJ whole genome shotgun (WGS) entry which is preliminary data.</text>
</comment>
<dbReference type="GO" id="GO:0003723">
    <property type="term" value="F:RNA binding"/>
    <property type="evidence" value="ECO:0007669"/>
    <property type="project" value="InterPro"/>
</dbReference>
<dbReference type="InterPro" id="IPR045040">
    <property type="entry name" value="PORR_fam"/>
</dbReference>
<dbReference type="AlphaFoldDB" id="A0AAE1MS40"/>
<evidence type="ECO:0000259" key="1">
    <source>
        <dbReference type="Pfam" id="PF11955"/>
    </source>
</evidence>
<dbReference type="EMBL" id="JAWXYG010000005">
    <property type="protein sequence ID" value="KAK4271046.1"/>
    <property type="molecule type" value="Genomic_DNA"/>
</dbReference>
<evidence type="ECO:0000313" key="3">
    <source>
        <dbReference type="Proteomes" id="UP001293593"/>
    </source>
</evidence>
<dbReference type="Pfam" id="PF11955">
    <property type="entry name" value="PORR"/>
    <property type="match status" value="1"/>
</dbReference>
<sequence length="373" mass="43236">MALPSKTPYQLNLFRTFLNAKVKWVRDPYLDSVVEKEKNLKQAIFLMSHIISSPSESLPLSTISLLKSPLNLPTTTAKFIDTYHSIFMQFQPRPGLPLHVKLTHPALALHKEELAIHSSITIRQDIVMRLTRFLMLAGVSRLPVYIIDKFKWDLGLPHDYITVLLADYPDYFDICEVEDPLTGKEVLALEIVSWRKELAVSQLEKRAINSYYGGGRRHDIAFPMCLPKGFDLEKKVKTWVEEWQSLPYISPYENSFHLEPNSDQAEKWVVAILHELLCLLVSKKTERKNLLSLGGCLGLETRFRKALVHHPGIFYISNKIKTQTVILREAYRKDFLVEKHPLMSTRYWYIHLMAKVENHMKPIKKKDSQEVKA</sequence>
<proteinExistence type="predicted"/>
<reference evidence="2" key="1">
    <citation type="submission" date="2023-10" db="EMBL/GenBank/DDBJ databases">
        <title>Chromosome-level genome of the transformable northern wattle, Acacia crassicarpa.</title>
        <authorList>
            <person name="Massaro I."/>
            <person name="Sinha N.R."/>
            <person name="Poethig S."/>
            <person name="Leichty A.R."/>
        </authorList>
    </citation>
    <scope>NUCLEOTIDE SEQUENCE</scope>
    <source>
        <strain evidence="2">Acra3RX</strain>
        <tissue evidence="2">Leaf</tissue>
    </source>
</reference>